<reference evidence="3" key="2">
    <citation type="journal article" date="2021" name="PeerJ">
        <title>Extensive microbial diversity within the chicken gut microbiome revealed by metagenomics and culture.</title>
        <authorList>
            <person name="Gilroy R."/>
            <person name="Ravi A."/>
            <person name="Getino M."/>
            <person name="Pursley I."/>
            <person name="Horton D.L."/>
            <person name="Alikhan N.F."/>
            <person name="Baker D."/>
            <person name="Gharbi K."/>
            <person name="Hall N."/>
            <person name="Watson M."/>
            <person name="Adriaenssens E.M."/>
            <person name="Foster-Nyarko E."/>
            <person name="Jarju S."/>
            <person name="Secka A."/>
            <person name="Antonio M."/>
            <person name="Oren A."/>
            <person name="Chaudhuri R.R."/>
            <person name="La Ragione R."/>
            <person name="Hildebrand F."/>
            <person name="Pallen M.J."/>
        </authorList>
    </citation>
    <scope>NUCLEOTIDE SEQUENCE</scope>
    <source>
        <strain evidence="3">ChiSxjej2B14-6234</strain>
    </source>
</reference>
<evidence type="ECO:0000313" key="4">
    <source>
        <dbReference type="Proteomes" id="UP000886887"/>
    </source>
</evidence>
<dbReference type="InterPro" id="IPR009711">
    <property type="entry name" value="UPF0473"/>
</dbReference>
<protein>
    <submittedName>
        <fullName evidence="3">DUF1292 domain-containing protein</fullName>
    </submittedName>
</protein>
<keyword evidence="1" id="KW-0863">Zinc-finger</keyword>
<proteinExistence type="predicted"/>
<reference evidence="3" key="1">
    <citation type="submission" date="2020-10" db="EMBL/GenBank/DDBJ databases">
        <authorList>
            <person name="Gilroy R."/>
        </authorList>
    </citation>
    <scope>NUCLEOTIDE SEQUENCE</scope>
    <source>
        <strain evidence="3">ChiSxjej2B14-6234</strain>
    </source>
</reference>
<comment type="caution">
    <text evidence="3">The sequence shown here is derived from an EMBL/GenBank/DDBJ whole genome shotgun (WGS) entry which is preliminary data.</text>
</comment>
<dbReference type="GO" id="GO:0008270">
    <property type="term" value="F:zinc ion binding"/>
    <property type="evidence" value="ECO:0007669"/>
    <property type="project" value="UniProtKB-KW"/>
</dbReference>
<sequence>MNQEEMQQEDRDIVEFSDEDGNKLLLEVMDYFFYNGEEYAVLCDADEEACDCSCEDDACECDDECEHTVYIMKVVSTVSEDGEEMEEFIPPDEALLDQLIEVVQTRFTEDDDVEEEEPET</sequence>
<gene>
    <name evidence="3" type="ORF">IAB73_06645</name>
</gene>
<keyword evidence="1" id="KW-0862">Zinc</keyword>
<organism evidence="3 4">
    <name type="scientific">Candidatus Onthenecus intestinigallinarum</name>
    <dbReference type="NCBI Taxonomy" id="2840875"/>
    <lineage>
        <taxon>Bacteria</taxon>
        <taxon>Bacillati</taxon>
        <taxon>Bacillota</taxon>
        <taxon>Clostridia</taxon>
        <taxon>Eubacteriales</taxon>
        <taxon>Candidatus Onthenecus</taxon>
    </lineage>
</organism>
<name>A0A9D0Z9Z8_9FIRM</name>
<dbReference type="Proteomes" id="UP000886887">
    <property type="component" value="Unassembled WGS sequence"/>
</dbReference>
<evidence type="ECO:0000256" key="1">
    <source>
        <dbReference type="PROSITE-ProRule" id="PRU00325"/>
    </source>
</evidence>
<keyword evidence="1" id="KW-0479">Metal-binding</keyword>
<dbReference type="InterPro" id="IPR007527">
    <property type="entry name" value="Znf_SWIM"/>
</dbReference>
<evidence type="ECO:0000259" key="2">
    <source>
        <dbReference type="PROSITE" id="PS50966"/>
    </source>
</evidence>
<dbReference type="AlphaFoldDB" id="A0A9D0Z9Z8"/>
<dbReference type="PROSITE" id="PS50966">
    <property type="entry name" value="ZF_SWIM"/>
    <property type="match status" value="1"/>
</dbReference>
<dbReference type="EMBL" id="DVFJ01000021">
    <property type="protein sequence ID" value="HIQ71864.1"/>
    <property type="molecule type" value="Genomic_DNA"/>
</dbReference>
<feature type="domain" description="SWIM-type" evidence="2">
    <location>
        <begin position="39"/>
        <end position="76"/>
    </location>
</feature>
<accession>A0A9D0Z9Z8</accession>
<dbReference type="Pfam" id="PF06949">
    <property type="entry name" value="DUF1292"/>
    <property type="match status" value="1"/>
</dbReference>
<evidence type="ECO:0000313" key="3">
    <source>
        <dbReference type="EMBL" id="HIQ71864.1"/>
    </source>
</evidence>